<protein>
    <recommendedName>
        <fullName evidence="4">NADH dehydrogenase subunit 4L</fullName>
    </recommendedName>
</protein>
<keyword evidence="1" id="KW-0812">Transmembrane</keyword>
<proteinExistence type="predicted"/>
<dbReference type="EMBL" id="CAJZBQ010000052">
    <property type="protein sequence ID" value="CAG9330751.1"/>
    <property type="molecule type" value="Genomic_DNA"/>
</dbReference>
<evidence type="ECO:0000313" key="2">
    <source>
        <dbReference type="EMBL" id="CAG9330751.1"/>
    </source>
</evidence>
<feature type="transmembrane region" description="Helical" evidence="1">
    <location>
        <begin position="21"/>
        <end position="49"/>
    </location>
</feature>
<keyword evidence="1" id="KW-0472">Membrane</keyword>
<evidence type="ECO:0008006" key="4">
    <source>
        <dbReference type="Google" id="ProtNLM"/>
    </source>
</evidence>
<dbReference type="AlphaFoldDB" id="A0AAU9JWJ7"/>
<organism evidence="2 3">
    <name type="scientific">Blepharisma stoltei</name>
    <dbReference type="NCBI Taxonomy" id="1481888"/>
    <lineage>
        <taxon>Eukaryota</taxon>
        <taxon>Sar</taxon>
        <taxon>Alveolata</taxon>
        <taxon>Ciliophora</taxon>
        <taxon>Postciliodesmatophora</taxon>
        <taxon>Heterotrichea</taxon>
        <taxon>Heterotrichida</taxon>
        <taxon>Blepharismidae</taxon>
        <taxon>Blepharisma</taxon>
    </lineage>
</organism>
<dbReference type="Proteomes" id="UP001162131">
    <property type="component" value="Unassembled WGS sequence"/>
</dbReference>
<keyword evidence="1" id="KW-1133">Transmembrane helix</keyword>
<keyword evidence="3" id="KW-1185">Reference proteome</keyword>
<sequence>MWHIKASLDMVSEVLGILNRFCFVFAFWILFLFFPFELILVFGLLLVSISYSGISESFSIFIAGIR</sequence>
<gene>
    <name evidence="2" type="ORF">BSTOLATCC_MIC52165</name>
</gene>
<accession>A0AAU9JWJ7</accession>
<evidence type="ECO:0000313" key="3">
    <source>
        <dbReference type="Proteomes" id="UP001162131"/>
    </source>
</evidence>
<name>A0AAU9JWJ7_9CILI</name>
<evidence type="ECO:0000256" key="1">
    <source>
        <dbReference type="SAM" id="Phobius"/>
    </source>
</evidence>
<reference evidence="2" key="1">
    <citation type="submission" date="2021-09" db="EMBL/GenBank/DDBJ databases">
        <authorList>
            <consortium name="AG Swart"/>
            <person name="Singh M."/>
            <person name="Singh A."/>
            <person name="Seah K."/>
            <person name="Emmerich C."/>
        </authorList>
    </citation>
    <scope>NUCLEOTIDE SEQUENCE</scope>
    <source>
        <strain evidence="2">ATCC30299</strain>
    </source>
</reference>
<comment type="caution">
    <text evidence="2">The sequence shown here is derived from an EMBL/GenBank/DDBJ whole genome shotgun (WGS) entry which is preliminary data.</text>
</comment>